<dbReference type="EMBL" id="GGMR01000158">
    <property type="protein sequence ID" value="MBY12777.1"/>
    <property type="molecule type" value="Transcribed_RNA"/>
</dbReference>
<keyword evidence="2" id="KW-0964">Secreted</keyword>
<dbReference type="Pfam" id="PF00049">
    <property type="entry name" value="Insulin"/>
    <property type="match status" value="1"/>
</dbReference>
<organism evidence="7">
    <name type="scientific">Schizaphis graminum</name>
    <name type="common">Green bug aphid</name>
    <dbReference type="NCBI Taxonomy" id="13262"/>
    <lineage>
        <taxon>Eukaryota</taxon>
        <taxon>Metazoa</taxon>
        <taxon>Ecdysozoa</taxon>
        <taxon>Arthropoda</taxon>
        <taxon>Hexapoda</taxon>
        <taxon>Insecta</taxon>
        <taxon>Pterygota</taxon>
        <taxon>Neoptera</taxon>
        <taxon>Paraneoptera</taxon>
        <taxon>Hemiptera</taxon>
        <taxon>Sternorrhyncha</taxon>
        <taxon>Aphidomorpha</taxon>
        <taxon>Aphidoidea</taxon>
        <taxon>Aphididae</taxon>
        <taxon>Aphidini</taxon>
        <taxon>Schizaphis</taxon>
    </lineage>
</organism>
<evidence type="ECO:0000256" key="1">
    <source>
        <dbReference type="ARBA" id="ARBA00004613"/>
    </source>
</evidence>
<sequence length="144" mass="16611">MKINIIFILTLIQFFENCLGAPVDKYMEGLGKFCGSRLAIELSILCKGKYNETRGNINRRQKRGIVEECCFTACTRKYLKQNYCAPEFTEPKMKQTMEKIKTSPKIINKTKQKIDYFSLLFNLAWGVGEEIGMISVPSDHQRPK</sequence>
<keyword evidence="3" id="KW-0165">Cleavage on pair of basic residues</keyword>
<evidence type="ECO:0000256" key="5">
    <source>
        <dbReference type="SAM" id="SignalP"/>
    </source>
</evidence>
<proteinExistence type="predicted"/>
<dbReference type="InterPro" id="IPR036438">
    <property type="entry name" value="Insulin-like_sf"/>
</dbReference>
<comment type="subcellular location">
    <subcellularLocation>
        <location evidence="1">Secreted</location>
    </subcellularLocation>
</comment>
<evidence type="ECO:0000259" key="6">
    <source>
        <dbReference type="SMART" id="SM00078"/>
    </source>
</evidence>
<feature type="signal peptide" evidence="5">
    <location>
        <begin position="1"/>
        <end position="20"/>
    </location>
</feature>
<dbReference type="PANTHER" id="PTHR46886:SF1">
    <property type="entry name" value="INSULIN-LIKE GROWTH FACTOR II"/>
    <property type="match status" value="1"/>
</dbReference>
<protein>
    <submittedName>
        <fullName evidence="7">Bombyxin B-8</fullName>
    </submittedName>
</protein>
<reference evidence="7" key="1">
    <citation type="submission" date="2018-04" db="EMBL/GenBank/DDBJ databases">
        <title>Transcriptome of Schizaphis graminum biotype I.</title>
        <authorList>
            <person name="Scully E.D."/>
            <person name="Geib S.M."/>
            <person name="Palmer N.A."/>
            <person name="Koch K."/>
            <person name="Bradshaw J."/>
            <person name="Heng-Moss T."/>
            <person name="Sarath G."/>
        </authorList>
    </citation>
    <scope>NUCLEOTIDE SEQUENCE</scope>
</reference>
<dbReference type="InterPro" id="IPR016179">
    <property type="entry name" value="Insulin-like"/>
</dbReference>
<dbReference type="PANTHER" id="PTHR46886">
    <property type="entry name" value="INSULIN-LIKE GROWTH FACTOR II"/>
    <property type="match status" value="1"/>
</dbReference>
<evidence type="ECO:0000256" key="4">
    <source>
        <dbReference type="ARBA" id="ARBA00022729"/>
    </source>
</evidence>
<keyword evidence="4 5" id="KW-0732">Signal</keyword>
<evidence type="ECO:0000313" key="7">
    <source>
        <dbReference type="EMBL" id="MBY12777.1"/>
    </source>
</evidence>
<dbReference type="AlphaFoldDB" id="A0A2S2N6I8"/>
<evidence type="ECO:0000256" key="3">
    <source>
        <dbReference type="ARBA" id="ARBA00022685"/>
    </source>
</evidence>
<dbReference type="SUPFAM" id="SSF56994">
    <property type="entry name" value="Insulin-like"/>
    <property type="match status" value="1"/>
</dbReference>
<dbReference type="GO" id="GO:0005576">
    <property type="term" value="C:extracellular region"/>
    <property type="evidence" value="ECO:0007669"/>
    <property type="project" value="UniProtKB-SubCell"/>
</dbReference>
<dbReference type="SMART" id="SM00078">
    <property type="entry name" value="IlGF"/>
    <property type="match status" value="1"/>
</dbReference>
<feature type="chain" id="PRO_5015757734" evidence="5">
    <location>
        <begin position="21"/>
        <end position="144"/>
    </location>
</feature>
<dbReference type="Gene3D" id="1.10.100.10">
    <property type="entry name" value="Insulin-like"/>
    <property type="match status" value="1"/>
</dbReference>
<dbReference type="GO" id="GO:0005179">
    <property type="term" value="F:hormone activity"/>
    <property type="evidence" value="ECO:0007669"/>
    <property type="project" value="InterPro"/>
</dbReference>
<evidence type="ECO:0000256" key="2">
    <source>
        <dbReference type="ARBA" id="ARBA00022525"/>
    </source>
</evidence>
<feature type="domain" description="Insulin-like" evidence="6">
    <location>
        <begin position="31"/>
        <end position="84"/>
    </location>
</feature>
<name>A0A2S2N6I8_SCHGA</name>
<gene>
    <name evidence="7" type="primary">BBXB8</name>
    <name evidence="7" type="ORF">g.160484</name>
</gene>
<accession>A0A2S2N6I8</accession>